<feature type="domain" description="Lactate/malate dehydrogenase C-terminal" evidence="8">
    <location>
        <begin position="146"/>
        <end position="310"/>
    </location>
</feature>
<organism evidence="9 10">
    <name type="scientific">Pelistega europaea</name>
    <dbReference type="NCBI Taxonomy" id="106147"/>
    <lineage>
        <taxon>Bacteria</taxon>
        <taxon>Pseudomonadati</taxon>
        <taxon>Pseudomonadota</taxon>
        <taxon>Betaproteobacteria</taxon>
        <taxon>Burkholderiales</taxon>
        <taxon>Alcaligenaceae</taxon>
        <taxon>Pelistega</taxon>
    </lineage>
</organism>
<evidence type="ECO:0000259" key="7">
    <source>
        <dbReference type="Pfam" id="PF00056"/>
    </source>
</evidence>
<feature type="binding site" evidence="5">
    <location>
        <position position="94"/>
    </location>
    <ligand>
        <name>NAD(+)</name>
        <dbReference type="ChEBI" id="CHEBI:57540"/>
    </ligand>
</feature>
<evidence type="ECO:0000256" key="6">
    <source>
        <dbReference type="RuleBase" id="RU003369"/>
    </source>
</evidence>
<dbReference type="InterPro" id="IPR015955">
    <property type="entry name" value="Lactate_DH/Glyco_Ohase_4_C"/>
</dbReference>
<evidence type="ECO:0000256" key="3">
    <source>
        <dbReference type="ARBA" id="ARBA00023027"/>
    </source>
</evidence>
<keyword evidence="10" id="KW-1185">Reference proteome</keyword>
<evidence type="ECO:0000313" key="9">
    <source>
        <dbReference type="EMBL" id="NOL49131.1"/>
    </source>
</evidence>
<dbReference type="SUPFAM" id="SSF56327">
    <property type="entry name" value="LDH C-terminal domain-like"/>
    <property type="match status" value="1"/>
</dbReference>
<keyword evidence="2 6" id="KW-0560">Oxidoreductase</keyword>
<dbReference type="InterPro" id="IPR036291">
    <property type="entry name" value="NAD(P)-bd_dom_sf"/>
</dbReference>
<dbReference type="Pfam" id="PF00056">
    <property type="entry name" value="Ldh_1_N"/>
    <property type="match status" value="1"/>
</dbReference>
<feature type="domain" description="Lactate/malate dehydrogenase N-terminal" evidence="7">
    <location>
        <begin position="1"/>
        <end position="140"/>
    </location>
</feature>
<proteinExistence type="inferred from homology"/>
<feature type="binding site" evidence="5">
    <location>
        <begin position="7"/>
        <end position="12"/>
    </location>
    <ligand>
        <name>NAD(+)</name>
        <dbReference type="ChEBI" id="CHEBI:57540"/>
    </ligand>
</feature>
<sequence length="316" mass="34490">MKISIIGVGAVGVGICQNLLNLGNCREIVLVDLNKDRSEGEALDFSHTSALSYAKNTRVYSGNYEDTAQSDVIVITAGAQIKVGQNRLDLAQINSPIAVDIAKKLWEYAPNAILVIVTNPCDILTHFIIANTPYSPNQVISAGCVIDSARLMKIISQYVNVDPKNVFGMVWGEHGSGSVIPWGLVQVAGQSLDDYCRSNGLPIFDKAHLLEEVKQAGIDIFNRKLNTNHGIAASVFRIIRAITVDEHSVLPVGVLMRGEYGIRDIVFNVPTVIARTGIVRQIRYQLPDEDIAALQNTATHLRQVVQHVVENTKLLG</sequence>
<dbReference type="PRINTS" id="PR00086">
    <property type="entry name" value="LLDHDRGNASE"/>
</dbReference>
<dbReference type="EMBL" id="JABGBO010000003">
    <property type="protein sequence ID" value="NOL49131.1"/>
    <property type="molecule type" value="Genomic_DNA"/>
</dbReference>
<evidence type="ECO:0000313" key="10">
    <source>
        <dbReference type="Proteomes" id="UP000541421"/>
    </source>
</evidence>
<dbReference type="Pfam" id="PF02866">
    <property type="entry name" value="Ldh_1_C"/>
    <property type="match status" value="1"/>
</dbReference>
<evidence type="ECO:0000256" key="2">
    <source>
        <dbReference type="ARBA" id="ARBA00023002"/>
    </source>
</evidence>
<accession>A0A7Y4LAV3</accession>
<feature type="binding site" evidence="5">
    <location>
        <position position="32"/>
    </location>
    <ligand>
        <name>NAD(+)</name>
        <dbReference type="ChEBI" id="CHEBI:57540"/>
    </ligand>
</feature>
<comment type="caution">
    <text evidence="9">The sequence shown here is derived from an EMBL/GenBank/DDBJ whole genome shotgun (WGS) entry which is preliminary data.</text>
</comment>
<dbReference type="SUPFAM" id="SSF51735">
    <property type="entry name" value="NAD(P)-binding Rossmann-fold domains"/>
    <property type="match status" value="1"/>
</dbReference>
<dbReference type="PANTHER" id="PTHR43128">
    <property type="entry name" value="L-2-HYDROXYCARBOXYLATE DEHYDROGENASE (NAD(P)(+))"/>
    <property type="match status" value="1"/>
</dbReference>
<dbReference type="GO" id="GO:0004459">
    <property type="term" value="F:L-lactate dehydrogenase (NAD+) activity"/>
    <property type="evidence" value="ECO:0007669"/>
    <property type="project" value="TreeGrafter"/>
</dbReference>
<name>A0A7Y4LAV3_9BURK</name>
<dbReference type="GO" id="GO:0006089">
    <property type="term" value="P:lactate metabolic process"/>
    <property type="evidence" value="ECO:0007669"/>
    <property type="project" value="TreeGrafter"/>
</dbReference>
<dbReference type="RefSeq" id="WP_171588110.1">
    <property type="nucleotide sequence ID" value="NZ_JABGBO010000003.1"/>
</dbReference>
<evidence type="ECO:0000256" key="4">
    <source>
        <dbReference type="PIRSR" id="PIRSR000102-1"/>
    </source>
</evidence>
<dbReference type="PANTHER" id="PTHR43128:SF16">
    <property type="entry name" value="L-LACTATE DEHYDROGENASE"/>
    <property type="match status" value="1"/>
</dbReference>
<protein>
    <submittedName>
        <fullName evidence="9">L-lactate dehydrogenase</fullName>
    </submittedName>
</protein>
<dbReference type="AlphaFoldDB" id="A0A7Y4LAV3"/>
<evidence type="ECO:0000256" key="1">
    <source>
        <dbReference type="ARBA" id="ARBA00003966"/>
    </source>
</evidence>
<dbReference type="PIRSF" id="PIRSF000102">
    <property type="entry name" value="Lac_mal_DH"/>
    <property type="match status" value="1"/>
</dbReference>
<comment type="function">
    <text evidence="1">Catalyzes the reversible oxidation of malate to oxaloacetate.</text>
</comment>
<gene>
    <name evidence="9" type="ORF">HKX40_03100</name>
</gene>
<feature type="active site" description="Proton acceptor" evidence="4">
    <location>
        <position position="174"/>
    </location>
</feature>
<dbReference type="Proteomes" id="UP000541421">
    <property type="component" value="Unassembled WGS sequence"/>
</dbReference>
<dbReference type="Gene3D" id="3.90.110.10">
    <property type="entry name" value="Lactate dehydrogenase/glycoside hydrolase, family 4, C-terminal"/>
    <property type="match status" value="1"/>
</dbReference>
<evidence type="ECO:0000259" key="8">
    <source>
        <dbReference type="Pfam" id="PF02866"/>
    </source>
</evidence>
<dbReference type="Gene3D" id="3.40.50.720">
    <property type="entry name" value="NAD(P)-binding Rossmann-like Domain"/>
    <property type="match status" value="1"/>
</dbReference>
<feature type="binding site" evidence="5">
    <location>
        <begin position="117"/>
        <end position="119"/>
    </location>
    <ligand>
        <name>NAD(+)</name>
        <dbReference type="ChEBI" id="CHEBI:57540"/>
    </ligand>
</feature>
<reference evidence="9 10" key="1">
    <citation type="submission" date="2020-05" db="EMBL/GenBank/DDBJ databases">
        <authorList>
            <person name="Niu N."/>
        </authorList>
    </citation>
    <scope>NUCLEOTIDE SEQUENCE [LARGE SCALE GENOMIC DNA]</scope>
    <source>
        <strain evidence="9 10">LMG10982</strain>
    </source>
</reference>
<evidence type="ECO:0000256" key="5">
    <source>
        <dbReference type="PIRSR" id="PIRSR000102-3"/>
    </source>
</evidence>
<keyword evidence="3 5" id="KW-0520">NAD</keyword>
<dbReference type="InterPro" id="IPR001236">
    <property type="entry name" value="Lactate/malate_DH_N"/>
</dbReference>
<comment type="similarity">
    <text evidence="6">Belongs to the LDH/MDH superfamily.</text>
</comment>
<dbReference type="InterPro" id="IPR001557">
    <property type="entry name" value="L-lactate/malate_DH"/>
</dbReference>
<dbReference type="InterPro" id="IPR022383">
    <property type="entry name" value="Lactate/malate_DH_C"/>
</dbReference>